<dbReference type="GO" id="GO:0033179">
    <property type="term" value="C:proton-transporting V-type ATPase, V0 domain"/>
    <property type="evidence" value="ECO:0007669"/>
    <property type="project" value="InterPro"/>
</dbReference>
<comment type="subcellular location">
    <subcellularLocation>
        <location evidence="1">Membrane</location>
        <topology evidence="1">Multi-pass membrane protein</topology>
    </subcellularLocation>
</comment>
<name>M0MAU3_9EURY</name>
<feature type="transmembrane region" description="Helical" evidence="10">
    <location>
        <begin position="637"/>
        <end position="660"/>
    </location>
</feature>
<evidence type="ECO:0000313" key="13">
    <source>
        <dbReference type="EMBL" id="EMA42463.1"/>
    </source>
</evidence>
<feature type="compositionally biased region" description="Low complexity" evidence="12">
    <location>
        <begin position="305"/>
        <end position="316"/>
    </location>
</feature>
<dbReference type="EMBL" id="AOMD01000034">
    <property type="protein sequence ID" value="EMA42463.1"/>
    <property type="molecule type" value="Genomic_DNA"/>
</dbReference>
<comment type="similarity">
    <text evidence="2 10">Belongs to the V-ATPase 116 kDa subunit family.</text>
</comment>
<dbReference type="Gene3D" id="1.20.1460.20">
    <property type="match status" value="1"/>
</dbReference>
<dbReference type="Gene3D" id="3.30.70.2750">
    <property type="match status" value="1"/>
</dbReference>
<evidence type="ECO:0000256" key="1">
    <source>
        <dbReference type="ARBA" id="ARBA00004141"/>
    </source>
</evidence>
<comment type="caution">
    <text evidence="13">The sequence shown here is derived from an EMBL/GenBank/DDBJ whole genome shotgun (WGS) entry which is preliminary data.</text>
</comment>
<dbReference type="AlphaFoldDB" id="M0MAU3"/>
<feature type="transmembrane region" description="Helical" evidence="10">
    <location>
        <begin position="412"/>
        <end position="434"/>
    </location>
</feature>
<dbReference type="Gene3D" id="3.30.70.2170">
    <property type="match status" value="1"/>
</dbReference>
<evidence type="ECO:0000256" key="2">
    <source>
        <dbReference type="ARBA" id="ARBA00009904"/>
    </source>
</evidence>
<feature type="compositionally biased region" description="Basic and acidic residues" evidence="12">
    <location>
        <begin position="342"/>
        <end position="367"/>
    </location>
</feature>
<comment type="function">
    <text evidence="8">Component of the A-type ATP synthase that produces ATP from ADP in the presence of a proton gradient across the membrane.</text>
</comment>
<feature type="coiled-coil region" evidence="11">
    <location>
        <begin position="75"/>
        <end position="102"/>
    </location>
</feature>
<evidence type="ECO:0000256" key="11">
    <source>
        <dbReference type="SAM" id="Coils"/>
    </source>
</evidence>
<evidence type="ECO:0000256" key="7">
    <source>
        <dbReference type="ARBA" id="ARBA00023136"/>
    </source>
</evidence>
<keyword evidence="7 10" id="KW-0472">Membrane</keyword>
<reference evidence="13 14" key="1">
    <citation type="journal article" date="2014" name="PLoS Genet.">
        <title>Phylogenetically driven sequencing of extremely halophilic archaea reveals strategies for static and dynamic osmo-response.</title>
        <authorList>
            <person name="Becker E.A."/>
            <person name="Seitzer P.M."/>
            <person name="Tritt A."/>
            <person name="Larsen D."/>
            <person name="Krusor M."/>
            <person name="Yao A.I."/>
            <person name="Wu D."/>
            <person name="Madern D."/>
            <person name="Eisen J.A."/>
            <person name="Darling A.E."/>
            <person name="Facciotti M.T."/>
        </authorList>
    </citation>
    <scope>NUCLEOTIDE SEQUENCE [LARGE SCALE GENOMIC DNA]</scope>
    <source>
        <strain evidence="13 14">DSM 5350</strain>
    </source>
</reference>
<accession>M0MAU3</accession>
<feature type="transmembrane region" description="Helical" evidence="10">
    <location>
        <begin position="548"/>
        <end position="567"/>
    </location>
</feature>
<sequence>MLDDVIETTHDLNLLHVTDYDGAWEGFEPGDPIAGADAAAERLVTVRSLESILDIDGDRDNSGGRVDTDNLADRLERVREAVNDCDDRRDDLRDERRTLDERASAMAPLETLGIDLDLLSGYDSLETSVGQGDEQAVRAALDAAEDIERYETFAEDGVIAVFARPAAGSSDVLEDALVGAEFAAIEVPDAEESPTAYLDDLDDRRAELDRETESVEAELDELREEHGDFLLAAEEQLTIEVEKREIPLAFATTNNAFVAEGWLPTEQFVDLAESLQASVGEHCEVEELERAAYDSSGQVADREPTGPTEPGVGEPETAADGSGNADEQSSGLQPLDDDSESDDSRLEADGGEPSEARRSSSVERSESDGGTETRMGNGEPPVVQKNPKGVRPFELLTKAVGRPSYAEFDPTIILFLTFPLMFGFMIGDVGYGLIYSGIGYWMYTGFDSDTFQRFGAVALAAGISTVVFGVLYGEIFGLHLVSTYLWEGVVGLSHAPIEKGLSPATSYWARTWFVVTALFGVLHLNLAWTFEFIEEYTFHGFADALKETGSWLLALNGLWVFIFSRLFDGSKPDLLFEVFASGEGAAFELGFTGFPSWVGIVGGVAFLVGAGLLVAGPTHELVEIHQVLAHVLSYLRIAAVLLAKAGMAFAVNLLFFGVYATESESGAEWHFALGKMPELNSMYHGHEVIEILGPGLIHQGPLFVALGVLVLIVGHLVVLLLGITSAGIQSIRLEYFEFFTKFYEGSGTTYKPFGYARRFTTDE</sequence>
<evidence type="ECO:0000256" key="5">
    <source>
        <dbReference type="ARBA" id="ARBA00022989"/>
    </source>
</evidence>
<evidence type="ECO:0000256" key="3">
    <source>
        <dbReference type="ARBA" id="ARBA00022448"/>
    </source>
</evidence>
<evidence type="ECO:0000256" key="12">
    <source>
        <dbReference type="SAM" id="MobiDB-lite"/>
    </source>
</evidence>
<keyword evidence="5 10" id="KW-1133">Transmembrane helix</keyword>
<protein>
    <recommendedName>
        <fullName evidence="9 10">A-type ATP synthase subunit I</fullName>
    </recommendedName>
</protein>
<proteinExistence type="inferred from homology"/>
<keyword evidence="11" id="KW-0175">Coiled coil</keyword>
<dbReference type="GO" id="GO:0007035">
    <property type="term" value="P:vacuolar acidification"/>
    <property type="evidence" value="ECO:0007669"/>
    <property type="project" value="TreeGrafter"/>
</dbReference>
<evidence type="ECO:0000256" key="4">
    <source>
        <dbReference type="ARBA" id="ARBA00022692"/>
    </source>
</evidence>
<keyword evidence="14" id="KW-1185">Reference proteome</keyword>
<feature type="transmembrane region" description="Helical" evidence="10">
    <location>
        <begin position="597"/>
        <end position="616"/>
    </location>
</feature>
<keyword evidence="4 10" id="KW-0812">Transmembrane</keyword>
<evidence type="ECO:0000313" key="14">
    <source>
        <dbReference type="Proteomes" id="UP000011669"/>
    </source>
</evidence>
<dbReference type="Proteomes" id="UP000011669">
    <property type="component" value="Unassembled WGS sequence"/>
</dbReference>
<dbReference type="GO" id="GO:0016471">
    <property type="term" value="C:vacuolar proton-transporting V-type ATPase complex"/>
    <property type="evidence" value="ECO:0007669"/>
    <property type="project" value="TreeGrafter"/>
</dbReference>
<dbReference type="FunCoup" id="M0MAU3">
    <property type="interactions" value="34"/>
</dbReference>
<feature type="region of interest" description="Disordered" evidence="12">
    <location>
        <begin position="291"/>
        <end position="388"/>
    </location>
</feature>
<dbReference type="PANTHER" id="PTHR11629:SF63">
    <property type="entry name" value="V-TYPE PROTON ATPASE SUBUNIT A"/>
    <property type="match status" value="1"/>
</dbReference>
<dbReference type="STRING" id="1227455.C449_17112"/>
<keyword evidence="3 10" id="KW-0813">Transport</keyword>
<dbReference type="Pfam" id="PF01496">
    <property type="entry name" value="V_ATPase_I"/>
    <property type="match status" value="1"/>
</dbReference>
<evidence type="ECO:0000256" key="10">
    <source>
        <dbReference type="RuleBase" id="RU361189"/>
    </source>
</evidence>
<feature type="transmembrane region" description="Helical" evidence="10">
    <location>
        <begin position="702"/>
        <end position="723"/>
    </location>
</feature>
<dbReference type="GO" id="GO:0051117">
    <property type="term" value="F:ATPase binding"/>
    <property type="evidence" value="ECO:0007669"/>
    <property type="project" value="TreeGrafter"/>
</dbReference>
<dbReference type="InterPro" id="IPR002490">
    <property type="entry name" value="V-ATPase_116kDa_su"/>
</dbReference>
<dbReference type="GO" id="GO:0046961">
    <property type="term" value="F:proton-transporting ATPase activity, rotational mechanism"/>
    <property type="evidence" value="ECO:0007669"/>
    <property type="project" value="InterPro"/>
</dbReference>
<organism evidence="13 14">
    <name type="scientific">Halococcus saccharolyticus DSM 5350</name>
    <dbReference type="NCBI Taxonomy" id="1227455"/>
    <lineage>
        <taxon>Archaea</taxon>
        <taxon>Methanobacteriati</taxon>
        <taxon>Methanobacteriota</taxon>
        <taxon>Stenosarchaea group</taxon>
        <taxon>Halobacteria</taxon>
        <taxon>Halobacteriales</taxon>
        <taxon>Halococcaceae</taxon>
        <taxon>Halococcus</taxon>
    </lineage>
</organism>
<feature type="coiled-coil region" evidence="11">
    <location>
        <begin position="198"/>
        <end position="225"/>
    </location>
</feature>
<gene>
    <name evidence="13" type="ORF">C449_17112</name>
</gene>
<dbReference type="PANTHER" id="PTHR11629">
    <property type="entry name" value="VACUOLAR PROTON ATPASES"/>
    <property type="match status" value="1"/>
</dbReference>
<dbReference type="PATRIC" id="fig|1227455.4.peg.3484"/>
<evidence type="ECO:0000256" key="9">
    <source>
        <dbReference type="ARBA" id="ARBA00068671"/>
    </source>
</evidence>
<evidence type="ECO:0000256" key="6">
    <source>
        <dbReference type="ARBA" id="ARBA00023065"/>
    </source>
</evidence>
<feature type="transmembrane region" description="Helical" evidence="10">
    <location>
        <begin position="454"/>
        <end position="472"/>
    </location>
</feature>
<keyword evidence="6 10" id="KW-0406">Ion transport</keyword>
<dbReference type="InParanoid" id="M0MAU3"/>
<feature type="transmembrane region" description="Helical" evidence="10">
    <location>
        <begin position="507"/>
        <end position="528"/>
    </location>
</feature>
<evidence type="ECO:0000256" key="8">
    <source>
        <dbReference type="ARBA" id="ARBA00059506"/>
    </source>
</evidence>